<comment type="caution">
    <text evidence="1">The sequence shown here is derived from an EMBL/GenBank/DDBJ whole genome shotgun (WGS) entry which is preliminary data.</text>
</comment>
<accession>A0A1G1ZRZ4</accession>
<reference evidence="1 2" key="1">
    <citation type="journal article" date="2016" name="Nat. Commun.">
        <title>Thousands of microbial genomes shed light on interconnected biogeochemical processes in an aquifer system.</title>
        <authorList>
            <person name="Anantharaman K."/>
            <person name="Brown C.T."/>
            <person name="Hug L.A."/>
            <person name="Sharon I."/>
            <person name="Castelle C.J."/>
            <person name="Probst A.J."/>
            <person name="Thomas B.C."/>
            <person name="Singh A."/>
            <person name="Wilkins M.J."/>
            <person name="Karaoz U."/>
            <person name="Brodie E.L."/>
            <person name="Williams K.H."/>
            <person name="Hubbard S.S."/>
            <person name="Banfield J.F."/>
        </authorList>
    </citation>
    <scope>NUCLEOTIDE SEQUENCE [LARGE SCALE GENOMIC DNA]</scope>
</reference>
<sequence>MMGLCFVAVMANAGKPMIEEKVVVAEGVFERVEYTAPSKWSYSNASTIIYFVDGSNYVIRYNHVSVPFAKNTRIKIVKTFVH</sequence>
<dbReference type="Proteomes" id="UP000177690">
    <property type="component" value="Unassembled WGS sequence"/>
</dbReference>
<evidence type="ECO:0000313" key="1">
    <source>
        <dbReference type="EMBL" id="OGY67239.1"/>
    </source>
</evidence>
<dbReference type="AlphaFoldDB" id="A0A1G1ZRZ4"/>
<gene>
    <name evidence="1" type="ORF">A3I24_02345</name>
</gene>
<name>A0A1G1ZRZ4_9BACT</name>
<dbReference type="STRING" id="1798409.A3I24_02345"/>
<protein>
    <submittedName>
        <fullName evidence="1">Uncharacterized protein</fullName>
    </submittedName>
</protein>
<evidence type="ECO:0000313" key="2">
    <source>
        <dbReference type="Proteomes" id="UP000177690"/>
    </source>
</evidence>
<organism evidence="1 2">
    <name type="scientific">Candidatus Harrisonbacteria bacterium RIFCSPLOWO2_02_FULL_41_13b</name>
    <dbReference type="NCBI Taxonomy" id="1798409"/>
    <lineage>
        <taxon>Bacteria</taxon>
        <taxon>Candidatus Harrisoniibacteriota</taxon>
    </lineage>
</organism>
<proteinExistence type="predicted"/>
<dbReference type="EMBL" id="MHJL01000028">
    <property type="protein sequence ID" value="OGY67239.1"/>
    <property type="molecule type" value="Genomic_DNA"/>
</dbReference>